<dbReference type="Proteomes" id="UP000801492">
    <property type="component" value="Unassembled WGS sequence"/>
</dbReference>
<proteinExistence type="predicted"/>
<evidence type="ECO:0000313" key="2">
    <source>
        <dbReference type="Proteomes" id="UP000801492"/>
    </source>
</evidence>
<dbReference type="OrthoDB" id="8056305at2759"/>
<name>A0A8K0CPZ8_IGNLU</name>
<dbReference type="EMBL" id="VTPC01071380">
    <property type="protein sequence ID" value="KAF2889046.1"/>
    <property type="molecule type" value="Genomic_DNA"/>
</dbReference>
<gene>
    <name evidence="1" type="ORF">ILUMI_17127</name>
</gene>
<comment type="caution">
    <text evidence="1">The sequence shown here is derived from an EMBL/GenBank/DDBJ whole genome shotgun (WGS) entry which is preliminary data.</text>
</comment>
<accession>A0A8K0CPZ8</accession>
<dbReference type="AlphaFoldDB" id="A0A8K0CPZ8"/>
<evidence type="ECO:0000313" key="1">
    <source>
        <dbReference type="EMBL" id="KAF2889046.1"/>
    </source>
</evidence>
<organism evidence="1 2">
    <name type="scientific">Ignelater luminosus</name>
    <name type="common">Cucubano</name>
    <name type="synonym">Pyrophorus luminosus</name>
    <dbReference type="NCBI Taxonomy" id="2038154"/>
    <lineage>
        <taxon>Eukaryota</taxon>
        <taxon>Metazoa</taxon>
        <taxon>Ecdysozoa</taxon>
        <taxon>Arthropoda</taxon>
        <taxon>Hexapoda</taxon>
        <taxon>Insecta</taxon>
        <taxon>Pterygota</taxon>
        <taxon>Neoptera</taxon>
        <taxon>Endopterygota</taxon>
        <taxon>Coleoptera</taxon>
        <taxon>Polyphaga</taxon>
        <taxon>Elateriformia</taxon>
        <taxon>Elateroidea</taxon>
        <taxon>Elateridae</taxon>
        <taxon>Agrypninae</taxon>
        <taxon>Pyrophorini</taxon>
        <taxon>Ignelater</taxon>
    </lineage>
</organism>
<reference evidence="1" key="1">
    <citation type="submission" date="2019-08" db="EMBL/GenBank/DDBJ databases">
        <title>The genome of the North American firefly Photinus pyralis.</title>
        <authorList>
            <consortium name="Photinus pyralis genome working group"/>
            <person name="Fallon T.R."/>
            <person name="Sander Lower S.E."/>
            <person name="Weng J.-K."/>
        </authorList>
    </citation>
    <scope>NUCLEOTIDE SEQUENCE</scope>
    <source>
        <strain evidence="1">TRF0915ILg1</strain>
        <tissue evidence="1">Whole body</tissue>
    </source>
</reference>
<sequence>MASLGLGPVKLPPNFDMQGQNAATEWKFWKTSFEDYLTAIDQHEAPDKIKLSLLQNIIGTESASIMSTFTIPEAEMGKYDYNIGFNRKKEGESFKQFLTDLRQLVKSCNYNDVDAHQSAEDKALRDMILMGI</sequence>
<protein>
    <submittedName>
        <fullName evidence="1">Uncharacterized protein</fullName>
    </submittedName>
</protein>
<keyword evidence="2" id="KW-1185">Reference proteome</keyword>